<evidence type="ECO:0000313" key="2">
    <source>
        <dbReference type="Proteomes" id="UP000503308"/>
    </source>
</evidence>
<keyword evidence="2" id="KW-1185">Reference proteome</keyword>
<organism evidence="1 2">
    <name type="scientific">Roseobacter ponti</name>
    <dbReference type="NCBI Taxonomy" id="1891787"/>
    <lineage>
        <taxon>Bacteria</taxon>
        <taxon>Pseudomonadati</taxon>
        <taxon>Pseudomonadota</taxon>
        <taxon>Alphaproteobacteria</taxon>
        <taxon>Rhodobacterales</taxon>
        <taxon>Roseobacteraceae</taxon>
        <taxon>Roseobacter</taxon>
    </lineage>
</organism>
<name>A0A858SXU0_9RHOB</name>
<gene>
    <name evidence="1" type="ORF">G3256_16530</name>
</gene>
<dbReference type="AlphaFoldDB" id="A0A858SXU0"/>
<dbReference type="EMBL" id="CP048788">
    <property type="protein sequence ID" value="QJF52662.1"/>
    <property type="molecule type" value="Genomic_DNA"/>
</dbReference>
<dbReference type="Proteomes" id="UP000503308">
    <property type="component" value="Chromosome"/>
</dbReference>
<dbReference type="RefSeq" id="WP_169641882.1">
    <property type="nucleotide sequence ID" value="NZ_CP048788.1"/>
</dbReference>
<reference evidence="1 2" key="1">
    <citation type="submission" date="2020-02" db="EMBL/GenBank/DDBJ databases">
        <title>Genome sequence of Roseobacter ponti.</title>
        <authorList>
            <person name="Hollensteiner J."/>
            <person name="Schneider D."/>
            <person name="Poehlein A."/>
            <person name="Daniel R."/>
        </authorList>
    </citation>
    <scope>NUCLEOTIDE SEQUENCE [LARGE SCALE GENOMIC DNA]</scope>
    <source>
        <strain evidence="1 2">DSM 106830</strain>
    </source>
</reference>
<protein>
    <submittedName>
        <fullName evidence="1">Uncharacterized protein</fullName>
    </submittedName>
</protein>
<accession>A0A858SXU0</accession>
<evidence type="ECO:0000313" key="1">
    <source>
        <dbReference type="EMBL" id="QJF52662.1"/>
    </source>
</evidence>
<sequence length="495" mass="55083">MKLAIAQMGEGDAVEYLHALQKRVPAELTGRTEILDVAPAGARIPRLVVCISEADETEHAAIRAAVQDIGDPAFELTDGSITLRPVTTAEPEEEAVPEVPDDLAWMNDGAPLTALASPVADVLDRVMTCKPSGETFPELAYEGLEKDAYDAIVRQLGIAPMDDQGDRLTPKMISDIKPPRRPAKKKAAWESVLKHLEREVTFFTYAKDWFGDGGHLRNMYRDEKVFDHHFLDTVNDKYRLVEKVDTKAVFFMDLAMKLLKTAAGKAGPQGAMLGMMMGFLWDHTKSNMGDPSGRISAAIKDLGLKVDAAFIDAVLRLEEVHDAICNDWGNLEAFSVLRESGDIRWPNKLDDIRRAHALGFHYEAFRVLIALKSRLESKHTAYSIQRWGVVSNSVKTKKARKRKFDKKTYKLGSASEKSCGSLYYSQIFIGDQFCDLGSGTRPPRWHDAIIAGNGVPKKMFGTDTSDQLNPDLGISDKLLDDAKWRKDNAWVFSKI</sequence>
<proteinExistence type="predicted"/>
<dbReference type="KEGG" id="rpon:G3256_16530"/>